<dbReference type="AlphaFoldDB" id="A0A2P2QXY9"/>
<proteinExistence type="predicted"/>
<dbReference type="EMBL" id="GGEC01091378">
    <property type="protein sequence ID" value="MBX71862.1"/>
    <property type="molecule type" value="Transcribed_RNA"/>
</dbReference>
<sequence>MSLLLAFRIILVSVCCSSGGCLIEQLFNISFISVLATFSIWG</sequence>
<evidence type="ECO:0000313" key="1">
    <source>
        <dbReference type="EMBL" id="MBX71862.1"/>
    </source>
</evidence>
<organism evidence="1">
    <name type="scientific">Rhizophora mucronata</name>
    <name type="common">Asiatic mangrove</name>
    <dbReference type="NCBI Taxonomy" id="61149"/>
    <lineage>
        <taxon>Eukaryota</taxon>
        <taxon>Viridiplantae</taxon>
        <taxon>Streptophyta</taxon>
        <taxon>Embryophyta</taxon>
        <taxon>Tracheophyta</taxon>
        <taxon>Spermatophyta</taxon>
        <taxon>Magnoliopsida</taxon>
        <taxon>eudicotyledons</taxon>
        <taxon>Gunneridae</taxon>
        <taxon>Pentapetalae</taxon>
        <taxon>rosids</taxon>
        <taxon>fabids</taxon>
        <taxon>Malpighiales</taxon>
        <taxon>Rhizophoraceae</taxon>
        <taxon>Rhizophora</taxon>
    </lineage>
</organism>
<protein>
    <submittedName>
        <fullName evidence="1">Uncharacterized protein</fullName>
    </submittedName>
</protein>
<accession>A0A2P2QXY9</accession>
<reference evidence="1" key="1">
    <citation type="submission" date="2018-02" db="EMBL/GenBank/DDBJ databases">
        <title>Rhizophora mucronata_Transcriptome.</title>
        <authorList>
            <person name="Meera S.P."/>
            <person name="Sreeshan A."/>
            <person name="Augustine A."/>
        </authorList>
    </citation>
    <scope>NUCLEOTIDE SEQUENCE</scope>
    <source>
        <tissue evidence="1">Leaf</tissue>
    </source>
</reference>
<name>A0A2P2QXY9_RHIMU</name>